<feature type="signal peptide" evidence="3">
    <location>
        <begin position="1"/>
        <end position="25"/>
    </location>
</feature>
<keyword evidence="6" id="KW-1185">Reference proteome</keyword>
<dbReference type="Pfam" id="PF01657">
    <property type="entry name" value="Stress-antifung"/>
    <property type="match status" value="3"/>
</dbReference>
<evidence type="ECO:0000256" key="1">
    <source>
        <dbReference type="ARBA" id="ARBA00022729"/>
    </source>
</evidence>
<dbReference type="PANTHER" id="PTHR32099:SF99">
    <property type="entry name" value="GNK2-LIKE DOMAIN-CONTAINING PROTEIN"/>
    <property type="match status" value="1"/>
</dbReference>
<dbReference type="AlphaFoldDB" id="A0AAD8NVV3"/>
<feature type="domain" description="Gnk2-homologous" evidence="4">
    <location>
        <begin position="357"/>
        <end position="468"/>
    </location>
</feature>
<feature type="domain" description="Gnk2-homologous" evidence="4">
    <location>
        <begin position="32"/>
        <end position="141"/>
    </location>
</feature>
<evidence type="ECO:0000256" key="3">
    <source>
        <dbReference type="SAM" id="SignalP"/>
    </source>
</evidence>
<dbReference type="PANTHER" id="PTHR32099">
    <property type="entry name" value="CYSTEINE-RICH REPEAT SECRETORY PROTEIN"/>
    <property type="match status" value="1"/>
</dbReference>
<keyword evidence="1 3" id="KW-0732">Signal</keyword>
<keyword evidence="2" id="KW-0677">Repeat</keyword>
<dbReference type="InterPro" id="IPR002902">
    <property type="entry name" value="GNK2"/>
</dbReference>
<dbReference type="PROSITE" id="PS51473">
    <property type="entry name" value="GNK2"/>
    <property type="match status" value="3"/>
</dbReference>
<gene>
    <name evidence="5" type="ORF">QVD17_17957</name>
</gene>
<evidence type="ECO:0000313" key="5">
    <source>
        <dbReference type="EMBL" id="KAK1422671.1"/>
    </source>
</evidence>
<reference evidence="5" key="1">
    <citation type="journal article" date="2023" name="bioRxiv">
        <title>Improved chromosome-level genome assembly for marigold (Tagetes erecta).</title>
        <authorList>
            <person name="Jiang F."/>
            <person name="Yuan L."/>
            <person name="Wang S."/>
            <person name="Wang H."/>
            <person name="Xu D."/>
            <person name="Wang A."/>
            <person name="Fan W."/>
        </authorList>
    </citation>
    <scope>NUCLEOTIDE SEQUENCE</scope>
    <source>
        <strain evidence="5">WSJ</strain>
        <tissue evidence="5">Leaf</tissue>
    </source>
</reference>
<proteinExistence type="predicted"/>
<dbReference type="CDD" id="cd23509">
    <property type="entry name" value="Gnk2-like"/>
    <property type="match status" value="4"/>
</dbReference>
<protein>
    <recommendedName>
        <fullName evidence="4">Gnk2-homologous domain-containing protein</fullName>
    </recommendedName>
</protein>
<dbReference type="Gene3D" id="3.30.430.20">
    <property type="entry name" value="Gnk2 domain, C-X8-C-X2-C motif"/>
    <property type="match status" value="4"/>
</dbReference>
<feature type="domain" description="Gnk2-homologous" evidence="4">
    <location>
        <begin position="241"/>
        <end position="346"/>
    </location>
</feature>
<sequence length="471" mass="53454">MNKLTQMKFLFLLQAIFNVVHIMMADQPTASSDVVRCNEKFGNYEPNSTYKKNLAEGFKLLPSEAAKDKNPDDRGFGFTFTGEDTDEPVMTISICPGYIKLKDCGTCVNDAILLLQKCPNQKKAMAWKNNTCLVRYEPIGFKPFEPWGVGHEISKDKVEDIEGLEKAFSQLFDNLLEVSDENHPLSFAFGTQPYGSNQHLYVAMQCTLDLSTVPCDDCWYFIINEMKKPCCRGAIAATIVTPFCYIRCKKETFLRNSTYYQNVVNALVSLPKDHKKTPNFTSETFGDKANDKVNAIALCAGYSKPQDCESCISHTIEEVRKKCPNQKGATGWRANTCLVRYGPYVVNHYDPWFVDHDSPSNHEALFPDELDKDAIPDLVDMLLKKLNEGSRTTYVHGSLNYRYNDSTNRDPMFSTLYMVMQCTPNIKPDDCKKCLQLTPKEMHKCCKGYEAATIVTPNCFARYAHADFRNK</sequence>
<dbReference type="InterPro" id="IPR038408">
    <property type="entry name" value="GNK2_sf"/>
</dbReference>
<dbReference type="EMBL" id="JAUHHV010000005">
    <property type="protein sequence ID" value="KAK1422671.1"/>
    <property type="molecule type" value="Genomic_DNA"/>
</dbReference>
<accession>A0AAD8NVV3</accession>
<evidence type="ECO:0000313" key="6">
    <source>
        <dbReference type="Proteomes" id="UP001229421"/>
    </source>
</evidence>
<evidence type="ECO:0000256" key="2">
    <source>
        <dbReference type="ARBA" id="ARBA00022737"/>
    </source>
</evidence>
<dbReference type="Proteomes" id="UP001229421">
    <property type="component" value="Unassembled WGS sequence"/>
</dbReference>
<feature type="chain" id="PRO_5042110701" description="Gnk2-homologous domain-containing protein" evidence="3">
    <location>
        <begin position="26"/>
        <end position="471"/>
    </location>
</feature>
<organism evidence="5 6">
    <name type="scientific">Tagetes erecta</name>
    <name type="common">African marigold</name>
    <dbReference type="NCBI Taxonomy" id="13708"/>
    <lineage>
        <taxon>Eukaryota</taxon>
        <taxon>Viridiplantae</taxon>
        <taxon>Streptophyta</taxon>
        <taxon>Embryophyta</taxon>
        <taxon>Tracheophyta</taxon>
        <taxon>Spermatophyta</taxon>
        <taxon>Magnoliopsida</taxon>
        <taxon>eudicotyledons</taxon>
        <taxon>Gunneridae</taxon>
        <taxon>Pentapetalae</taxon>
        <taxon>asterids</taxon>
        <taxon>campanulids</taxon>
        <taxon>Asterales</taxon>
        <taxon>Asteraceae</taxon>
        <taxon>Asteroideae</taxon>
        <taxon>Heliantheae alliance</taxon>
        <taxon>Tageteae</taxon>
        <taxon>Tagetes</taxon>
    </lineage>
</organism>
<name>A0AAD8NVV3_TARER</name>
<comment type="caution">
    <text evidence="5">The sequence shown here is derived from an EMBL/GenBank/DDBJ whole genome shotgun (WGS) entry which is preliminary data.</text>
</comment>
<evidence type="ECO:0000259" key="4">
    <source>
        <dbReference type="PROSITE" id="PS51473"/>
    </source>
</evidence>